<comment type="caution">
    <text evidence="2">The sequence shown here is derived from an EMBL/GenBank/DDBJ whole genome shotgun (WGS) entry which is preliminary data.</text>
</comment>
<feature type="transmembrane region" description="Helical" evidence="1">
    <location>
        <begin position="15"/>
        <end position="32"/>
    </location>
</feature>
<reference evidence="3" key="1">
    <citation type="journal article" date="2019" name="Int. J. Syst. Evol. Microbiol.">
        <title>The Global Catalogue of Microorganisms (GCM) 10K type strain sequencing project: providing services to taxonomists for standard genome sequencing and annotation.</title>
        <authorList>
            <consortium name="The Broad Institute Genomics Platform"/>
            <consortium name="The Broad Institute Genome Sequencing Center for Infectious Disease"/>
            <person name="Wu L."/>
            <person name="Ma J."/>
        </authorList>
    </citation>
    <scope>NUCLEOTIDE SEQUENCE [LARGE SCALE GENOMIC DNA]</scope>
    <source>
        <strain evidence="3">CGMCC 1.18439</strain>
    </source>
</reference>
<proteinExistence type="predicted"/>
<dbReference type="Proteomes" id="UP000632154">
    <property type="component" value="Unassembled WGS sequence"/>
</dbReference>
<gene>
    <name evidence="2" type="ORF">GCM10017783_11070</name>
</gene>
<evidence type="ECO:0000313" key="3">
    <source>
        <dbReference type="Proteomes" id="UP000632154"/>
    </source>
</evidence>
<sequence>MCWLGIAATLGRVTLLFWLIPALCLLAVLYALRPQTRISADQIWALTAAMPLVVALSVAGYSHVRASAALAEQPLAGRHTFVTVQNGLQVVGLDLSPEEAACFERTLRTSRRAEWLTEGGPVPLNSRSEIRGQLPPPEVARDMAIQGRLECREWVRVLPDEPASPPPSAAP</sequence>
<evidence type="ECO:0008006" key="4">
    <source>
        <dbReference type="Google" id="ProtNLM"/>
    </source>
</evidence>
<evidence type="ECO:0000256" key="1">
    <source>
        <dbReference type="SAM" id="Phobius"/>
    </source>
</evidence>
<keyword evidence="1" id="KW-1133">Transmembrane helix</keyword>
<keyword evidence="1" id="KW-0472">Membrane</keyword>
<keyword evidence="1" id="KW-0812">Transmembrane</keyword>
<feature type="transmembrane region" description="Helical" evidence="1">
    <location>
        <begin position="44"/>
        <end position="64"/>
    </location>
</feature>
<organism evidence="2 3">
    <name type="scientific">Deinococcus piscis</name>
    <dbReference type="NCBI Taxonomy" id="394230"/>
    <lineage>
        <taxon>Bacteria</taxon>
        <taxon>Thermotogati</taxon>
        <taxon>Deinococcota</taxon>
        <taxon>Deinococci</taxon>
        <taxon>Deinococcales</taxon>
        <taxon>Deinococcaceae</taxon>
        <taxon>Deinococcus</taxon>
    </lineage>
</organism>
<evidence type="ECO:0000313" key="2">
    <source>
        <dbReference type="EMBL" id="GHG00681.1"/>
    </source>
</evidence>
<accession>A0ABQ3K918</accession>
<name>A0ABQ3K918_9DEIO</name>
<protein>
    <recommendedName>
        <fullName evidence="4">DUF4131 domain-containing protein</fullName>
    </recommendedName>
</protein>
<dbReference type="EMBL" id="BNAL01000010">
    <property type="protein sequence ID" value="GHG00681.1"/>
    <property type="molecule type" value="Genomic_DNA"/>
</dbReference>
<keyword evidence="3" id="KW-1185">Reference proteome</keyword>